<reference evidence="16 17" key="1">
    <citation type="submission" date="2019-02" db="EMBL/GenBank/DDBJ databases">
        <authorList>
            <person name="Manzano-Marin A."/>
            <person name="Manzano-Marin A."/>
        </authorList>
    </citation>
    <scope>NUCLEOTIDE SEQUENCE [LARGE SCALE GENOMIC DNA]</scope>
    <source>
        <strain evidence="16 17">BuCicuneomaculata</strain>
    </source>
</reference>
<dbReference type="AlphaFoldDB" id="A0A451CXG0"/>
<feature type="domain" description="Aminotransferase class I/classII large" evidence="15">
    <location>
        <begin position="43"/>
        <end position="345"/>
    </location>
</feature>
<dbReference type="GO" id="GO:0004400">
    <property type="term" value="F:histidinol-phosphate transaminase activity"/>
    <property type="evidence" value="ECO:0007669"/>
    <property type="project" value="UniProtKB-UniRule"/>
</dbReference>
<sequence>MKHLVPRHIDALKPYQSARRIGLTGRIYLNANESPWTNTIECKHNNLNRYPDFQPYELLNKYSQYAGISKKNILITRGADEGIELLMRSFCISGNDKIMFFPPTYDMYAINADIFNIRKIIIPLLSNFQLDLISIKKNINNVKLIYVCNPNNPTGNMFLRKNIISILKFIPKTTLLIIDEAYIDYAIENSFIDILNQYTNLVILRTLSKAFGLSSLRCGFVLSNTYVINILKKVLTPYPIATPISDIAVQSLKAGNIKYVQKNILKILYNKEFLVRKLKIFSCIQNIFLSQTNFILIKFFYSEIIFQYLTSNGIIIRDQSHKLGLKDCLRISVGTMNECQDLISVLSRFETKKL</sequence>
<keyword evidence="11 14" id="KW-0368">Histidine biosynthesis</keyword>
<proteinExistence type="inferred from homology"/>
<evidence type="ECO:0000256" key="3">
    <source>
        <dbReference type="ARBA" id="ARBA00007970"/>
    </source>
</evidence>
<comment type="pathway">
    <text evidence="2 14">Amino-acid biosynthesis; L-histidine biosynthesis; L-histidine from 5-phospho-alpha-D-ribose 1-diphosphate: step 7/9.</text>
</comment>
<evidence type="ECO:0000256" key="12">
    <source>
        <dbReference type="ARBA" id="ARBA00030262"/>
    </source>
</evidence>
<dbReference type="HAMAP" id="MF_01023">
    <property type="entry name" value="HisC_aminotrans_2"/>
    <property type="match status" value="1"/>
</dbReference>
<dbReference type="CDD" id="cd00609">
    <property type="entry name" value="AAT_like"/>
    <property type="match status" value="1"/>
</dbReference>
<dbReference type="EC" id="2.6.1.9" evidence="5 14"/>
<dbReference type="InterPro" id="IPR015424">
    <property type="entry name" value="PyrdxlP-dep_Trfase"/>
</dbReference>
<keyword evidence="10 14" id="KW-0663">Pyridoxal phosphate</keyword>
<comment type="catalytic activity">
    <reaction evidence="13 14">
        <text>L-histidinol phosphate + 2-oxoglutarate = 3-(imidazol-4-yl)-2-oxopropyl phosphate + L-glutamate</text>
        <dbReference type="Rhea" id="RHEA:23744"/>
        <dbReference type="ChEBI" id="CHEBI:16810"/>
        <dbReference type="ChEBI" id="CHEBI:29985"/>
        <dbReference type="ChEBI" id="CHEBI:57766"/>
        <dbReference type="ChEBI" id="CHEBI:57980"/>
        <dbReference type="EC" id="2.6.1.9"/>
    </reaction>
</comment>
<dbReference type="Pfam" id="PF00155">
    <property type="entry name" value="Aminotran_1_2"/>
    <property type="match status" value="1"/>
</dbReference>
<dbReference type="InterPro" id="IPR015421">
    <property type="entry name" value="PyrdxlP-dep_Trfase_major"/>
</dbReference>
<dbReference type="PROSITE" id="PS00599">
    <property type="entry name" value="AA_TRANSFER_CLASS_2"/>
    <property type="match status" value="1"/>
</dbReference>
<comment type="similarity">
    <text evidence="3 14">Belongs to the class-II pyridoxal-phosphate-dependent aminotransferase family. Histidinol-phosphate aminotransferase subfamily.</text>
</comment>
<evidence type="ECO:0000256" key="1">
    <source>
        <dbReference type="ARBA" id="ARBA00001933"/>
    </source>
</evidence>
<keyword evidence="8 14" id="KW-0028">Amino-acid biosynthesis</keyword>
<dbReference type="RefSeq" id="WP_154027117.1">
    <property type="nucleotide sequence ID" value="NZ_LR217695.1"/>
</dbReference>
<feature type="modified residue" description="N6-(pyridoxal phosphate)lysine" evidence="14">
    <location>
        <position position="209"/>
    </location>
</feature>
<protein>
    <recommendedName>
        <fullName evidence="6 14">Histidinol-phosphate aminotransferase</fullName>
        <ecNumber evidence="5 14">2.6.1.9</ecNumber>
    </recommendedName>
    <alternativeName>
        <fullName evidence="12 14">Imidazole acetol-phosphate transaminase</fullName>
    </alternativeName>
</protein>
<evidence type="ECO:0000256" key="13">
    <source>
        <dbReference type="ARBA" id="ARBA00047481"/>
    </source>
</evidence>
<dbReference type="Gene3D" id="3.40.640.10">
    <property type="entry name" value="Type I PLP-dependent aspartate aminotransferase-like (Major domain)"/>
    <property type="match status" value="1"/>
</dbReference>
<evidence type="ECO:0000313" key="17">
    <source>
        <dbReference type="Proteomes" id="UP000294404"/>
    </source>
</evidence>
<evidence type="ECO:0000256" key="9">
    <source>
        <dbReference type="ARBA" id="ARBA00022679"/>
    </source>
</evidence>
<dbReference type="InterPro" id="IPR015422">
    <property type="entry name" value="PyrdxlP-dep_Trfase_small"/>
</dbReference>
<keyword evidence="7 14" id="KW-0032">Aminotransferase</keyword>
<dbReference type="OrthoDB" id="9813612at2"/>
<evidence type="ECO:0000256" key="5">
    <source>
        <dbReference type="ARBA" id="ARBA00012748"/>
    </source>
</evidence>
<dbReference type="Gene3D" id="3.90.1150.10">
    <property type="entry name" value="Aspartate Aminotransferase, domain 1"/>
    <property type="match status" value="1"/>
</dbReference>
<comment type="cofactor">
    <cofactor evidence="1 14">
        <name>pyridoxal 5'-phosphate</name>
        <dbReference type="ChEBI" id="CHEBI:597326"/>
    </cofactor>
</comment>
<evidence type="ECO:0000256" key="10">
    <source>
        <dbReference type="ARBA" id="ARBA00022898"/>
    </source>
</evidence>
<dbReference type="GO" id="GO:0030170">
    <property type="term" value="F:pyridoxal phosphate binding"/>
    <property type="evidence" value="ECO:0007669"/>
    <property type="project" value="InterPro"/>
</dbReference>
<dbReference type="SUPFAM" id="SSF53383">
    <property type="entry name" value="PLP-dependent transferases"/>
    <property type="match status" value="1"/>
</dbReference>
<dbReference type="PANTHER" id="PTHR42885:SF2">
    <property type="entry name" value="HISTIDINOL-PHOSPHATE AMINOTRANSFERASE"/>
    <property type="match status" value="1"/>
</dbReference>
<organism evidence="16 17">
    <name type="scientific">Buchnera aphidicola</name>
    <name type="common">Cinara cuneomaculata</name>
    <dbReference type="NCBI Taxonomy" id="1660040"/>
    <lineage>
        <taxon>Bacteria</taxon>
        <taxon>Pseudomonadati</taxon>
        <taxon>Pseudomonadota</taxon>
        <taxon>Gammaproteobacteria</taxon>
        <taxon>Enterobacterales</taxon>
        <taxon>Erwiniaceae</taxon>
        <taxon>Buchnera</taxon>
    </lineage>
</organism>
<evidence type="ECO:0000256" key="14">
    <source>
        <dbReference type="HAMAP-Rule" id="MF_01023"/>
    </source>
</evidence>
<keyword evidence="9 14" id="KW-0808">Transferase</keyword>
<accession>A0A451CXG0</accession>
<dbReference type="InterPro" id="IPR001917">
    <property type="entry name" value="Aminotrans_II_pyridoxalP_BS"/>
</dbReference>
<dbReference type="GO" id="GO:0000105">
    <property type="term" value="P:L-histidine biosynthetic process"/>
    <property type="evidence" value="ECO:0007669"/>
    <property type="project" value="UniProtKB-UniRule"/>
</dbReference>
<dbReference type="UniPathway" id="UPA00031">
    <property type="reaction ID" value="UER00012"/>
</dbReference>
<gene>
    <name evidence="14 16" type="primary">hisC</name>
    <name evidence="16" type="ORF">BUCICUMA2628_071</name>
</gene>
<dbReference type="EMBL" id="LR217695">
    <property type="protein sequence ID" value="VFP78051.1"/>
    <property type="molecule type" value="Genomic_DNA"/>
</dbReference>
<dbReference type="Proteomes" id="UP000294404">
    <property type="component" value="Chromosome"/>
</dbReference>
<evidence type="ECO:0000313" key="16">
    <source>
        <dbReference type="EMBL" id="VFP78051.1"/>
    </source>
</evidence>
<evidence type="ECO:0000256" key="11">
    <source>
        <dbReference type="ARBA" id="ARBA00023102"/>
    </source>
</evidence>
<evidence type="ECO:0000256" key="4">
    <source>
        <dbReference type="ARBA" id="ARBA00011738"/>
    </source>
</evidence>
<dbReference type="InterPro" id="IPR005861">
    <property type="entry name" value="HisP_aminotrans"/>
</dbReference>
<evidence type="ECO:0000256" key="8">
    <source>
        <dbReference type="ARBA" id="ARBA00022605"/>
    </source>
</evidence>
<comment type="subunit">
    <text evidence="4 14">Homodimer.</text>
</comment>
<dbReference type="PANTHER" id="PTHR42885">
    <property type="entry name" value="HISTIDINOL-PHOSPHATE AMINOTRANSFERASE-RELATED"/>
    <property type="match status" value="1"/>
</dbReference>
<name>A0A451CXG0_9GAMM</name>
<evidence type="ECO:0000256" key="7">
    <source>
        <dbReference type="ARBA" id="ARBA00022576"/>
    </source>
</evidence>
<evidence type="ECO:0000256" key="6">
    <source>
        <dbReference type="ARBA" id="ARBA00018048"/>
    </source>
</evidence>
<dbReference type="NCBIfam" id="TIGR01141">
    <property type="entry name" value="hisC"/>
    <property type="match status" value="1"/>
</dbReference>
<dbReference type="InterPro" id="IPR004839">
    <property type="entry name" value="Aminotransferase_I/II_large"/>
</dbReference>
<evidence type="ECO:0000256" key="2">
    <source>
        <dbReference type="ARBA" id="ARBA00005011"/>
    </source>
</evidence>
<evidence type="ECO:0000259" key="15">
    <source>
        <dbReference type="Pfam" id="PF00155"/>
    </source>
</evidence>